<reference evidence="2" key="1">
    <citation type="journal article" date="2013" name="J. Plant Res.">
        <title>Effect of fungi and light on seed germination of three Opuntia species from semiarid lands of central Mexico.</title>
        <authorList>
            <person name="Delgado-Sanchez P."/>
            <person name="Jimenez-Bremont J.F."/>
            <person name="Guerrero-Gonzalez Mde L."/>
            <person name="Flores J."/>
        </authorList>
    </citation>
    <scope>NUCLEOTIDE SEQUENCE</scope>
    <source>
        <tissue evidence="2">Cladode</tissue>
    </source>
</reference>
<dbReference type="AlphaFoldDB" id="A0A7C8ZBS3"/>
<keyword evidence="1" id="KW-0812">Transmembrane</keyword>
<evidence type="ECO:0000256" key="1">
    <source>
        <dbReference type="SAM" id="Phobius"/>
    </source>
</evidence>
<protein>
    <submittedName>
        <fullName evidence="2">Uncharacterized protein</fullName>
    </submittedName>
</protein>
<accession>A0A7C8ZBS3</accession>
<dbReference type="EMBL" id="GISG01112570">
    <property type="protein sequence ID" value="MBA4639196.1"/>
    <property type="molecule type" value="Transcribed_RNA"/>
</dbReference>
<proteinExistence type="predicted"/>
<name>A0A7C8ZBS3_OPUST</name>
<feature type="transmembrane region" description="Helical" evidence="1">
    <location>
        <begin position="93"/>
        <end position="109"/>
    </location>
</feature>
<organism evidence="2">
    <name type="scientific">Opuntia streptacantha</name>
    <name type="common">Prickly pear cactus</name>
    <name type="synonym">Opuntia cardona</name>
    <dbReference type="NCBI Taxonomy" id="393608"/>
    <lineage>
        <taxon>Eukaryota</taxon>
        <taxon>Viridiplantae</taxon>
        <taxon>Streptophyta</taxon>
        <taxon>Embryophyta</taxon>
        <taxon>Tracheophyta</taxon>
        <taxon>Spermatophyta</taxon>
        <taxon>Magnoliopsida</taxon>
        <taxon>eudicotyledons</taxon>
        <taxon>Gunneridae</taxon>
        <taxon>Pentapetalae</taxon>
        <taxon>Caryophyllales</taxon>
        <taxon>Cactineae</taxon>
        <taxon>Cactaceae</taxon>
        <taxon>Opuntioideae</taxon>
        <taxon>Opuntia</taxon>
    </lineage>
</organism>
<keyword evidence="1" id="KW-0472">Membrane</keyword>
<reference evidence="2" key="2">
    <citation type="submission" date="2020-07" db="EMBL/GenBank/DDBJ databases">
        <authorList>
            <person name="Vera ALvarez R."/>
            <person name="Arias-Moreno D.M."/>
            <person name="Jimenez-Jacinto V."/>
            <person name="Jimenez-Bremont J.F."/>
            <person name="Swaminathan K."/>
            <person name="Moose S.P."/>
            <person name="Guerrero-Gonzalez M.L."/>
            <person name="Marino-Ramirez L."/>
            <person name="Landsman D."/>
            <person name="Rodriguez-Kessler M."/>
            <person name="Delgado-Sanchez P."/>
        </authorList>
    </citation>
    <scope>NUCLEOTIDE SEQUENCE</scope>
    <source>
        <tissue evidence="2">Cladode</tissue>
    </source>
</reference>
<evidence type="ECO:0000313" key="2">
    <source>
        <dbReference type="EMBL" id="MBA4639196.1"/>
    </source>
</evidence>
<sequence>MTGPGSFMCSNHSPLNSLFCLRAAKYSPCNALLTCCMRTLLSPSKVDCTSYSAFKWPTRFSVFSPCPPQASRHSCKVRMLCQDNVAFRPLERTWIILFVSGVLLTYIDFKWFPAKLMANVFARRGNNRRW</sequence>
<keyword evidence="1" id="KW-1133">Transmembrane helix</keyword>